<sequence>MENEFPVKLCRLPKQHDETAQWMSISLSLPRYGREIAH</sequence>
<organism evidence="1 2">
    <name type="scientific">Stieleria magnilauensis</name>
    <dbReference type="NCBI Taxonomy" id="2527963"/>
    <lineage>
        <taxon>Bacteria</taxon>
        <taxon>Pseudomonadati</taxon>
        <taxon>Planctomycetota</taxon>
        <taxon>Planctomycetia</taxon>
        <taxon>Pirellulales</taxon>
        <taxon>Pirellulaceae</taxon>
        <taxon>Stieleria</taxon>
    </lineage>
</organism>
<keyword evidence="2" id="KW-1185">Reference proteome</keyword>
<gene>
    <name evidence="1" type="ORF">TBK1r_75500</name>
</gene>
<protein>
    <submittedName>
        <fullName evidence="1">Uncharacterized protein</fullName>
    </submittedName>
</protein>
<name>A0ABX5Y680_9BACT</name>
<dbReference type="Proteomes" id="UP000318081">
    <property type="component" value="Chromosome"/>
</dbReference>
<accession>A0ABX5Y680</accession>
<evidence type="ECO:0000313" key="1">
    <source>
        <dbReference type="EMBL" id="QDV88516.1"/>
    </source>
</evidence>
<reference evidence="1 2" key="1">
    <citation type="submission" date="2019-02" db="EMBL/GenBank/DDBJ databases">
        <title>Deep-cultivation of Planctomycetes and their phenomic and genomic characterization uncovers novel biology.</title>
        <authorList>
            <person name="Wiegand S."/>
            <person name="Jogler M."/>
            <person name="Boedeker C."/>
            <person name="Pinto D."/>
            <person name="Vollmers J."/>
            <person name="Rivas-Marin E."/>
            <person name="Kohn T."/>
            <person name="Peeters S.H."/>
            <person name="Heuer A."/>
            <person name="Rast P."/>
            <person name="Oberbeckmann S."/>
            <person name="Bunk B."/>
            <person name="Jeske O."/>
            <person name="Meyerdierks A."/>
            <person name="Storesund J.E."/>
            <person name="Kallscheuer N."/>
            <person name="Luecker S."/>
            <person name="Lage O.M."/>
            <person name="Pohl T."/>
            <person name="Merkel B.J."/>
            <person name="Hornburger P."/>
            <person name="Mueller R.-W."/>
            <person name="Bruemmer F."/>
            <person name="Labrenz M."/>
            <person name="Spormann A.M."/>
            <person name="Op den Camp H."/>
            <person name="Overmann J."/>
            <person name="Amann R."/>
            <person name="Jetten M.S.M."/>
            <person name="Mascher T."/>
            <person name="Medema M.H."/>
            <person name="Devos D.P."/>
            <person name="Kaster A.-K."/>
            <person name="Ovreas L."/>
            <person name="Rohde M."/>
            <person name="Galperin M.Y."/>
            <person name="Jogler C."/>
        </authorList>
    </citation>
    <scope>NUCLEOTIDE SEQUENCE [LARGE SCALE GENOMIC DNA]</scope>
    <source>
        <strain evidence="1 2">TBK1r</strain>
    </source>
</reference>
<dbReference type="EMBL" id="CP036432">
    <property type="protein sequence ID" value="QDV88516.1"/>
    <property type="molecule type" value="Genomic_DNA"/>
</dbReference>
<evidence type="ECO:0000313" key="2">
    <source>
        <dbReference type="Proteomes" id="UP000318081"/>
    </source>
</evidence>
<proteinExistence type="predicted"/>